<sequence>MKRLFVVVILVLFDLVIKRWMDAQMDLDEVIQVIPGWLEWNLLYNEGITGGRLSSVSWVIIPLQTIILSWIFLWWSIPHDSKKKLRNLAFILVISGGLGNFIDRLFLGHVIDFIHIEGRSGIFNIADLYILLGFIALAIWTFAAREEPHYS</sequence>
<evidence type="ECO:0000256" key="5">
    <source>
        <dbReference type="ARBA" id="ARBA00022750"/>
    </source>
</evidence>
<gene>
    <name evidence="9 12" type="primary">lspA</name>
    <name evidence="12" type="ORF">GCM10011389_20180</name>
</gene>
<feature type="active site" evidence="9">
    <location>
        <position position="127"/>
    </location>
</feature>
<evidence type="ECO:0000313" key="13">
    <source>
        <dbReference type="Proteomes" id="UP000642571"/>
    </source>
</evidence>
<comment type="catalytic activity">
    <reaction evidence="9 10">
        <text>Release of signal peptides from bacterial membrane prolipoproteins. Hydrolyzes -Xaa-Yaa-Zaa-|-(S,diacylglyceryl)Cys-, in which Xaa is hydrophobic (preferably Leu), and Yaa (Ala or Ser) and Zaa (Gly or Ala) have small, neutral side chains.</text>
        <dbReference type="EC" id="3.4.23.36"/>
    </reaction>
</comment>
<organism evidence="12 13">
    <name type="scientific">Pontibacillus salipaludis</name>
    <dbReference type="NCBI Taxonomy" id="1697394"/>
    <lineage>
        <taxon>Bacteria</taxon>
        <taxon>Bacillati</taxon>
        <taxon>Bacillota</taxon>
        <taxon>Bacilli</taxon>
        <taxon>Bacillales</taxon>
        <taxon>Bacillaceae</taxon>
        <taxon>Pontibacillus</taxon>
    </lineage>
</organism>
<dbReference type="PRINTS" id="PR00781">
    <property type="entry name" value="LIPOSIGPTASE"/>
</dbReference>
<comment type="function">
    <text evidence="9 10">This protein specifically catalyzes the removal of signal peptides from prolipoproteins.</text>
</comment>
<name>A0ABQ1Q3P2_9BACI</name>
<evidence type="ECO:0000256" key="11">
    <source>
        <dbReference type="RuleBase" id="RU004181"/>
    </source>
</evidence>
<evidence type="ECO:0000256" key="10">
    <source>
        <dbReference type="RuleBase" id="RU000594"/>
    </source>
</evidence>
<comment type="pathway">
    <text evidence="9">Protein modification; lipoprotein biosynthesis (signal peptide cleavage).</text>
</comment>
<proteinExistence type="inferred from homology"/>
<feature type="transmembrane region" description="Helical" evidence="9">
    <location>
        <begin position="85"/>
        <end position="102"/>
    </location>
</feature>
<feature type="transmembrane region" description="Helical" evidence="9">
    <location>
        <begin position="55"/>
        <end position="73"/>
    </location>
</feature>
<feature type="transmembrane region" description="Helical" evidence="9">
    <location>
        <begin position="122"/>
        <end position="143"/>
    </location>
</feature>
<evidence type="ECO:0000256" key="9">
    <source>
        <dbReference type="HAMAP-Rule" id="MF_00161"/>
    </source>
</evidence>
<evidence type="ECO:0000256" key="1">
    <source>
        <dbReference type="ARBA" id="ARBA00006139"/>
    </source>
</evidence>
<keyword evidence="4 9" id="KW-0812">Transmembrane</keyword>
<dbReference type="Pfam" id="PF01252">
    <property type="entry name" value="Peptidase_A8"/>
    <property type="match status" value="1"/>
</dbReference>
<keyword evidence="5 9" id="KW-0064">Aspartyl protease</keyword>
<keyword evidence="3 9" id="KW-0645">Protease</keyword>
<dbReference type="HAMAP" id="MF_00161">
    <property type="entry name" value="LspA"/>
    <property type="match status" value="1"/>
</dbReference>
<dbReference type="PROSITE" id="PS00855">
    <property type="entry name" value="SPASE_II"/>
    <property type="match status" value="1"/>
</dbReference>
<evidence type="ECO:0000256" key="8">
    <source>
        <dbReference type="ARBA" id="ARBA00023136"/>
    </source>
</evidence>
<comment type="caution">
    <text evidence="9">Lacks conserved residue(s) required for the propagation of feature annotation.</text>
</comment>
<evidence type="ECO:0000256" key="6">
    <source>
        <dbReference type="ARBA" id="ARBA00022801"/>
    </source>
</evidence>
<keyword evidence="13" id="KW-1185">Reference proteome</keyword>
<evidence type="ECO:0000256" key="3">
    <source>
        <dbReference type="ARBA" id="ARBA00022670"/>
    </source>
</evidence>
<evidence type="ECO:0000256" key="4">
    <source>
        <dbReference type="ARBA" id="ARBA00022692"/>
    </source>
</evidence>
<dbReference type="Proteomes" id="UP000642571">
    <property type="component" value="Unassembled WGS sequence"/>
</dbReference>
<comment type="similarity">
    <text evidence="1 9 11">Belongs to the peptidase A8 family.</text>
</comment>
<dbReference type="PANTHER" id="PTHR33695:SF1">
    <property type="entry name" value="LIPOPROTEIN SIGNAL PEPTIDASE"/>
    <property type="match status" value="1"/>
</dbReference>
<protein>
    <recommendedName>
        <fullName evidence="9">Lipoprotein signal peptidase</fullName>
        <ecNumber evidence="9">3.4.23.36</ecNumber>
    </recommendedName>
    <alternativeName>
        <fullName evidence="9">Prolipoprotein signal peptidase</fullName>
    </alternativeName>
    <alternativeName>
        <fullName evidence="9">Signal peptidase II</fullName>
        <shortName evidence="9">SPase II</shortName>
    </alternativeName>
</protein>
<feature type="active site" evidence="9">
    <location>
        <position position="112"/>
    </location>
</feature>
<comment type="caution">
    <text evidence="12">The sequence shown here is derived from an EMBL/GenBank/DDBJ whole genome shotgun (WGS) entry which is preliminary data.</text>
</comment>
<dbReference type="EMBL" id="BMIN01000007">
    <property type="protein sequence ID" value="GGD12569.1"/>
    <property type="molecule type" value="Genomic_DNA"/>
</dbReference>
<dbReference type="EC" id="3.4.23.36" evidence="9"/>
<comment type="subcellular location">
    <subcellularLocation>
        <location evidence="9">Cell membrane</location>
        <topology evidence="9">Multi-pass membrane protein</topology>
    </subcellularLocation>
</comment>
<dbReference type="PANTHER" id="PTHR33695">
    <property type="entry name" value="LIPOPROTEIN SIGNAL PEPTIDASE"/>
    <property type="match status" value="1"/>
</dbReference>
<dbReference type="NCBIfam" id="TIGR00077">
    <property type="entry name" value="lspA"/>
    <property type="match status" value="1"/>
</dbReference>
<keyword evidence="7 9" id="KW-1133">Transmembrane helix</keyword>
<evidence type="ECO:0000256" key="7">
    <source>
        <dbReference type="ARBA" id="ARBA00022989"/>
    </source>
</evidence>
<evidence type="ECO:0000313" key="12">
    <source>
        <dbReference type="EMBL" id="GGD12569.1"/>
    </source>
</evidence>
<keyword evidence="6 9" id="KW-0378">Hydrolase</keyword>
<evidence type="ECO:0000256" key="2">
    <source>
        <dbReference type="ARBA" id="ARBA00022475"/>
    </source>
</evidence>
<accession>A0ABQ1Q3P2</accession>
<dbReference type="RefSeq" id="WP_188653339.1">
    <property type="nucleotide sequence ID" value="NZ_BMIN01000007.1"/>
</dbReference>
<reference evidence="13" key="1">
    <citation type="journal article" date="2019" name="Int. J. Syst. Evol. Microbiol.">
        <title>The Global Catalogue of Microorganisms (GCM) 10K type strain sequencing project: providing services to taxonomists for standard genome sequencing and annotation.</title>
        <authorList>
            <consortium name="The Broad Institute Genomics Platform"/>
            <consortium name="The Broad Institute Genome Sequencing Center for Infectious Disease"/>
            <person name="Wu L."/>
            <person name="Ma J."/>
        </authorList>
    </citation>
    <scope>NUCLEOTIDE SEQUENCE [LARGE SCALE GENOMIC DNA]</scope>
    <source>
        <strain evidence="13">CGMCC 1.15353</strain>
    </source>
</reference>
<keyword evidence="2 9" id="KW-1003">Cell membrane</keyword>
<keyword evidence="12" id="KW-0449">Lipoprotein</keyword>
<dbReference type="InterPro" id="IPR001872">
    <property type="entry name" value="Peptidase_A8"/>
</dbReference>
<keyword evidence="8 9" id="KW-0472">Membrane</keyword>